<dbReference type="EMBL" id="JACIJN010000002">
    <property type="protein sequence ID" value="MBB5725054.1"/>
    <property type="molecule type" value="Genomic_DNA"/>
</dbReference>
<name>A0ABR6N2N4_9SPHN</name>
<dbReference type="InterPro" id="IPR010090">
    <property type="entry name" value="Phage_tape_meas"/>
</dbReference>
<evidence type="ECO:0000256" key="1">
    <source>
        <dbReference type="ARBA" id="ARBA00022612"/>
    </source>
</evidence>
<evidence type="ECO:0000256" key="3">
    <source>
        <dbReference type="SAM" id="MobiDB-lite"/>
    </source>
</evidence>
<keyword evidence="1" id="KW-1188">Viral release from host cell</keyword>
<proteinExistence type="predicted"/>
<dbReference type="RefSeq" id="WP_184033790.1">
    <property type="nucleotide sequence ID" value="NZ_BAABAR010000007.1"/>
</dbReference>
<evidence type="ECO:0000313" key="7">
    <source>
        <dbReference type="Proteomes" id="UP000560131"/>
    </source>
</evidence>
<evidence type="ECO:0000313" key="6">
    <source>
        <dbReference type="EMBL" id="MBB5725054.1"/>
    </source>
</evidence>
<dbReference type="PANTHER" id="PTHR37813:SF1">
    <property type="entry name" value="FELS-2 PROPHAGE PROTEIN"/>
    <property type="match status" value="1"/>
</dbReference>
<keyword evidence="7" id="KW-1185">Reference proteome</keyword>
<evidence type="ECO:0000259" key="5">
    <source>
        <dbReference type="Pfam" id="PF10145"/>
    </source>
</evidence>
<feature type="region of interest" description="Disordered" evidence="3">
    <location>
        <begin position="669"/>
        <end position="696"/>
    </location>
</feature>
<keyword evidence="4" id="KW-1133">Transmembrane helix</keyword>
<evidence type="ECO:0000256" key="2">
    <source>
        <dbReference type="SAM" id="Coils"/>
    </source>
</evidence>
<feature type="coiled-coil region" evidence="2">
    <location>
        <begin position="812"/>
        <end position="841"/>
    </location>
</feature>
<evidence type="ECO:0000256" key="4">
    <source>
        <dbReference type="SAM" id="Phobius"/>
    </source>
</evidence>
<dbReference type="Proteomes" id="UP000560131">
    <property type="component" value="Unassembled WGS sequence"/>
</dbReference>
<dbReference type="Pfam" id="PF10145">
    <property type="entry name" value="PhageMin_Tail"/>
    <property type="match status" value="1"/>
</dbReference>
<feature type="transmembrane region" description="Helical" evidence="4">
    <location>
        <begin position="496"/>
        <end position="519"/>
    </location>
</feature>
<reference evidence="6 7" key="1">
    <citation type="submission" date="2020-08" db="EMBL/GenBank/DDBJ databases">
        <title>Genomic Encyclopedia of Type Strains, Phase IV (KMG-IV): sequencing the most valuable type-strain genomes for metagenomic binning, comparative biology and taxonomic classification.</title>
        <authorList>
            <person name="Goeker M."/>
        </authorList>
    </citation>
    <scope>NUCLEOTIDE SEQUENCE [LARGE SCALE GENOMIC DNA]</scope>
    <source>
        <strain evidence="6 7">DSM 101535</strain>
    </source>
</reference>
<feature type="transmembrane region" description="Helical" evidence="4">
    <location>
        <begin position="441"/>
        <end position="459"/>
    </location>
</feature>
<accession>A0ABR6N2N4</accession>
<dbReference type="NCBIfam" id="TIGR01760">
    <property type="entry name" value="tape_meas_TP901"/>
    <property type="match status" value="1"/>
</dbReference>
<protein>
    <submittedName>
        <fullName evidence="6">TP901 family phage tail tape measure protein</fullName>
    </submittedName>
</protein>
<feature type="domain" description="Phage tail tape measure protein" evidence="5">
    <location>
        <begin position="126"/>
        <end position="325"/>
    </location>
</feature>
<comment type="caution">
    <text evidence="6">The sequence shown here is derived from an EMBL/GenBank/DDBJ whole genome shotgun (WGS) entry which is preliminary data.</text>
</comment>
<feature type="compositionally biased region" description="Basic and acidic residues" evidence="3">
    <location>
        <begin position="669"/>
        <end position="692"/>
    </location>
</feature>
<dbReference type="PANTHER" id="PTHR37813">
    <property type="entry name" value="FELS-2 PROPHAGE PROTEIN"/>
    <property type="match status" value="1"/>
</dbReference>
<organism evidence="6 7">
    <name type="scientific">Sphingomonas endophytica</name>
    <dbReference type="NCBI Taxonomy" id="869719"/>
    <lineage>
        <taxon>Bacteria</taxon>
        <taxon>Pseudomonadati</taxon>
        <taxon>Pseudomonadota</taxon>
        <taxon>Alphaproteobacteria</taxon>
        <taxon>Sphingomonadales</taxon>
        <taxon>Sphingomonadaceae</taxon>
        <taxon>Sphingomonas</taxon>
    </lineage>
</organism>
<keyword evidence="4" id="KW-0812">Transmembrane</keyword>
<sequence>MQALLASLVISMDVKDAAFQAGMRTARAEAKRTEQDLDRSGKGMVASFEKVAHQIDAAVIRIVDSVQNVGREVKNAGLLLTAGLTLPSVAMAKASTDAASDFQAAMNNVHAAMLDASPEQLDKLRAAALSLGPAMGKSATEAAGAIESLAKNGMSAANILGGGLEAALKLSVAGQTELGNAADVTTDILQQFHLAASDLPKIVDKVSGALDASKLSFDGYKDAIGQVGGIAGGLGYQFEDMNAALAAVIPLMTGGSDAGTSFKTFLLSLVPTSKDAERTMTQLGISFFNADGSMKSLGEVAEVLKTRLAGLSDRSRQDALTRMFGTDGMRVAIALMQAGTKGIDSVKASIEKASVDQKLGVLLDGEAASTRRLAAAWEKLKIAIGEAGLIQVLTWVKDSVAAVVERVASAPPAFFYLVTAAGLAAAALGPLVLIGTKLVPLLVVLILRGTALGASFGVIGTAAGALLNPVGFLVTMFGRLLLALSARTAIGALGIAMLRFAGPIGLAVSALSILVPLMFQQREASAKYVSAMEAASTATANSADIVQKLAFAQGEARKEAMALARADRVRAIESVKAARADLQAARAASMRARAASTSVRQKAYEAVSFGSNDWERSIDRKVLGFFGFSPSPNRDQAAADYAKAAQVQAEALKRFDLLDKAITAAEKDTGPTRDVKFDADDKPKRGGREAADRSPQYEAQYFDELGRVRVAQLQAQADLTGGIEARYRADMAALDEERASTIRQNALDEGLNDARRAELLAAKDAELAIRRGIVERDRSSALAQQQYDLAAADNQREQDRVRTEIDLADSIAERRDGELRLLELQRQQEEAELDLILATKNTASAEWDNARRRKEALTQIYGDRRQTVERQNEGPTDRYRRELNRPDAAIADDVEALEVDSLKDLNRELADAIVNSKSLGDVFVQTAKRIVAALLEIALQQALIKPLAGLLLGVGGQAGEAASDAALGTTITHQANDALNGALSSSFGGFRKNGGSITPNDWFVVGEQGPEIFAPGTSGTIIPNGGLRASREKPVVQLVVGEGQMFEPRVVGIAGGVSVQTVREGNRAGALRQRQQLA</sequence>
<feature type="transmembrane region" description="Helical" evidence="4">
    <location>
        <begin position="413"/>
        <end position="434"/>
    </location>
</feature>
<gene>
    <name evidence="6" type="ORF">FHS97_000962</name>
</gene>
<feature type="transmembrane region" description="Helical" evidence="4">
    <location>
        <begin position="465"/>
        <end position="484"/>
    </location>
</feature>
<keyword evidence="2" id="KW-0175">Coiled coil</keyword>
<keyword evidence="4" id="KW-0472">Membrane</keyword>